<dbReference type="PANTHER" id="PTHR12687">
    <property type="entry name" value="NUCLEOLAR COMPLEX 2 AND RAD4-RELATED"/>
    <property type="match status" value="1"/>
</dbReference>
<dbReference type="AlphaFoldDB" id="A0AAD8EQP4"/>
<gene>
    <name evidence="5" type="ORF">L9F63_011063</name>
</gene>
<dbReference type="GO" id="GO:0042273">
    <property type="term" value="P:ribosomal large subunit biogenesis"/>
    <property type="evidence" value="ECO:0007669"/>
    <property type="project" value="TreeGrafter"/>
</dbReference>
<reference evidence="5" key="1">
    <citation type="journal article" date="2023" name="IScience">
        <title>Live-bearing cockroach genome reveals convergent evolutionary mechanisms linked to viviparity in insects and beyond.</title>
        <authorList>
            <person name="Fouks B."/>
            <person name="Harrison M.C."/>
            <person name="Mikhailova A.A."/>
            <person name="Marchal E."/>
            <person name="English S."/>
            <person name="Carruthers M."/>
            <person name="Jennings E.C."/>
            <person name="Chiamaka E.L."/>
            <person name="Frigard R.A."/>
            <person name="Pippel M."/>
            <person name="Attardo G.M."/>
            <person name="Benoit J.B."/>
            <person name="Bornberg-Bauer E."/>
            <person name="Tobe S.S."/>
        </authorList>
    </citation>
    <scope>NUCLEOTIDE SEQUENCE</scope>
    <source>
        <strain evidence="5">Stay&amp;Tobe</strain>
    </source>
</reference>
<accession>A0AAD8EQP4</accession>
<evidence type="ECO:0000256" key="4">
    <source>
        <dbReference type="SAM" id="MobiDB-lite"/>
    </source>
</evidence>
<evidence type="ECO:0000256" key="3">
    <source>
        <dbReference type="ARBA" id="ARBA00023242"/>
    </source>
</evidence>
<dbReference type="GO" id="GO:0003714">
    <property type="term" value="F:transcription corepressor activity"/>
    <property type="evidence" value="ECO:0007669"/>
    <property type="project" value="TreeGrafter"/>
</dbReference>
<keyword evidence="6" id="KW-1185">Reference proteome</keyword>
<sequence>MMYMSYVRNCKFVSPSTLPSIQFMRRSLAEMFALDEAASYQHMFLYVRQLAIHLRNAITLHSKESIQAPLLYPLVQVIIGTIKLVPTSQYYPLRFHCVQMLILLSKQTRTFIPVLPFILEILTSFNFNKAHKKVSMKALDMTCILRLSKSQMQENGFKDAIVEKIYQQLLQYLASEAHTISFPDMVVPTIIQLKKFVKECKSPNYSRKLKQVQEKIEENSRAIEAERQKVSFVLTDRKAIDAWETNMQLKGTPLASYYESWNKMNIHKVAKRHESYELGEYNLPILKKHVRKESGEDKSDGPVELFPSSDESDDEIASALSGPPQKRKRGSRGGKGRGKVKEQPLTGMESVSEGEDIVQDLKLSDFD</sequence>
<evidence type="ECO:0000313" key="5">
    <source>
        <dbReference type="EMBL" id="KAJ9598242.1"/>
    </source>
</evidence>
<dbReference type="GO" id="GO:0030690">
    <property type="term" value="C:Noc1p-Noc2p complex"/>
    <property type="evidence" value="ECO:0007669"/>
    <property type="project" value="TreeGrafter"/>
</dbReference>
<evidence type="ECO:0000256" key="2">
    <source>
        <dbReference type="ARBA" id="ARBA00005907"/>
    </source>
</evidence>
<name>A0AAD8EQP4_DIPPU</name>
<protein>
    <recommendedName>
        <fullName evidence="7">Nucleolar complex protein 2 homolog</fullName>
    </recommendedName>
</protein>
<feature type="compositionally biased region" description="Basic and acidic residues" evidence="4">
    <location>
        <begin position="292"/>
        <end position="301"/>
    </location>
</feature>
<evidence type="ECO:0000256" key="1">
    <source>
        <dbReference type="ARBA" id="ARBA00004123"/>
    </source>
</evidence>
<comment type="subcellular location">
    <subcellularLocation>
        <location evidence="1">Nucleus</location>
    </subcellularLocation>
</comment>
<organism evidence="5 6">
    <name type="scientific">Diploptera punctata</name>
    <name type="common">Pacific beetle cockroach</name>
    <dbReference type="NCBI Taxonomy" id="6984"/>
    <lineage>
        <taxon>Eukaryota</taxon>
        <taxon>Metazoa</taxon>
        <taxon>Ecdysozoa</taxon>
        <taxon>Arthropoda</taxon>
        <taxon>Hexapoda</taxon>
        <taxon>Insecta</taxon>
        <taxon>Pterygota</taxon>
        <taxon>Neoptera</taxon>
        <taxon>Polyneoptera</taxon>
        <taxon>Dictyoptera</taxon>
        <taxon>Blattodea</taxon>
        <taxon>Blaberoidea</taxon>
        <taxon>Blaberidae</taxon>
        <taxon>Diplopterinae</taxon>
        <taxon>Diploptera</taxon>
    </lineage>
</organism>
<keyword evidence="3" id="KW-0539">Nucleus</keyword>
<feature type="compositionally biased region" description="Basic residues" evidence="4">
    <location>
        <begin position="325"/>
        <end position="338"/>
    </location>
</feature>
<dbReference type="PANTHER" id="PTHR12687:SF4">
    <property type="entry name" value="NUCLEOLAR COMPLEX PROTEIN 2 HOMOLOG"/>
    <property type="match status" value="1"/>
</dbReference>
<evidence type="ECO:0008006" key="7">
    <source>
        <dbReference type="Google" id="ProtNLM"/>
    </source>
</evidence>
<feature type="region of interest" description="Disordered" evidence="4">
    <location>
        <begin position="292"/>
        <end position="367"/>
    </location>
</feature>
<reference evidence="5" key="2">
    <citation type="submission" date="2023-05" db="EMBL/GenBank/DDBJ databases">
        <authorList>
            <person name="Fouks B."/>
        </authorList>
    </citation>
    <scope>NUCLEOTIDE SEQUENCE</scope>
    <source>
        <strain evidence="5">Stay&amp;Tobe</strain>
        <tissue evidence="5">Testes</tissue>
    </source>
</reference>
<evidence type="ECO:0000313" key="6">
    <source>
        <dbReference type="Proteomes" id="UP001233999"/>
    </source>
</evidence>
<proteinExistence type="inferred from homology"/>
<comment type="caution">
    <text evidence="5">The sequence shown here is derived from an EMBL/GenBank/DDBJ whole genome shotgun (WGS) entry which is preliminary data.</text>
</comment>
<dbReference type="GO" id="GO:0005730">
    <property type="term" value="C:nucleolus"/>
    <property type="evidence" value="ECO:0007669"/>
    <property type="project" value="TreeGrafter"/>
</dbReference>
<dbReference type="GO" id="GO:0042393">
    <property type="term" value="F:histone binding"/>
    <property type="evidence" value="ECO:0007669"/>
    <property type="project" value="TreeGrafter"/>
</dbReference>
<dbReference type="GO" id="GO:0000122">
    <property type="term" value="P:negative regulation of transcription by RNA polymerase II"/>
    <property type="evidence" value="ECO:0007669"/>
    <property type="project" value="TreeGrafter"/>
</dbReference>
<dbReference type="InterPro" id="IPR005343">
    <property type="entry name" value="Noc2"/>
</dbReference>
<dbReference type="EMBL" id="JASPKZ010001233">
    <property type="protein sequence ID" value="KAJ9598242.1"/>
    <property type="molecule type" value="Genomic_DNA"/>
</dbReference>
<dbReference type="GO" id="GO:0005654">
    <property type="term" value="C:nucleoplasm"/>
    <property type="evidence" value="ECO:0007669"/>
    <property type="project" value="TreeGrafter"/>
</dbReference>
<dbReference type="Proteomes" id="UP001233999">
    <property type="component" value="Unassembled WGS sequence"/>
</dbReference>
<dbReference type="GO" id="GO:0030691">
    <property type="term" value="C:Noc2p-Noc3p complex"/>
    <property type="evidence" value="ECO:0007669"/>
    <property type="project" value="TreeGrafter"/>
</dbReference>
<comment type="similarity">
    <text evidence="2">Belongs to the NOC2 family.</text>
</comment>
<dbReference type="Pfam" id="PF03715">
    <property type="entry name" value="Noc2"/>
    <property type="match status" value="1"/>
</dbReference>